<dbReference type="FunCoup" id="B4J688">
    <property type="interactions" value="7"/>
</dbReference>
<dbReference type="EMBL" id="CH916367">
    <property type="protein sequence ID" value="EDW00861.1"/>
    <property type="molecule type" value="Genomic_DNA"/>
</dbReference>
<dbReference type="Proteomes" id="UP000001070">
    <property type="component" value="Unassembled WGS sequence"/>
</dbReference>
<accession>B4J688</accession>
<reference evidence="2 3" key="1">
    <citation type="journal article" date="2007" name="Nature">
        <title>Evolution of genes and genomes on the Drosophila phylogeny.</title>
        <authorList>
            <consortium name="Drosophila 12 Genomes Consortium"/>
            <person name="Clark A.G."/>
            <person name="Eisen M.B."/>
            <person name="Smith D.R."/>
            <person name="Bergman C.M."/>
            <person name="Oliver B."/>
            <person name="Markow T.A."/>
            <person name="Kaufman T.C."/>
            <person name="Kellis M."/>
            <person name="Gelbart W."/>
            <person name="Iyer V.N."/>
            <person name="Pollard D.A."/>
            <person name="Sackton T.B."/>
            <person name="Larracuente A.M."/>
            <person name="Singh N.D."/>
            <person name="Abad J.P."/>
            <person name="Abt D.N."/>
            <person name="Adryan B."/>
            <person name="Aguade M."/>
            <person name="Akashi H."/>
            <person name="Anderson W.W."/>
            <person name="Aquadro C.F."/>
            <person name="Ardell D.H."/>
            <person name="Arguello R."/>
            <person name="Artieri C.G."/>
            <person name="Barbash D.A."/>
            <person name="Barker D."/>
            <person name="Barsanti P."/>
            <person name="Batterham P."/>
            <person name="Batzoglou S."/>
            <person name="Begun D."/>
            <person name="Bhutkar A."/>
            <person name="Blanco E."/>
            <person name="Bosak S.A."/>
            <person name="Bradley R.K."/>
            <person name="Brand A.D."/>
            <person name="Brent M.R."/>
            <person name="Brooks A.N."/>
            <person name="Brown R.H."/>
            <person name="Butlin R.K."/>
            <person name="Caggese C."/>
            <person name="Calvi B.R."/>
            <person name="Bernardo de Carvalho A."/>
            <person name="Caspi A."/>
            <person name="Castrezana S."/>
            <person name="Celniker S.E."/>
            <person name="Chang J.L."/>
            <person name="Chapple C."/>
            <person name="Chatterji S."/>
            <person name="Chinwalla A."/>
            <person name="Civetta A."/>
            <person name="Clifton S.W."/>
            <person name="Comeron J.M."/>
            <person name="Costello J.C."/>
            <person name="Coyne J.A."/>
            <person name="Daub J."/>
            <person name="David R.G."/>
            <person name="Delcher A.L."/>
            <person name="Delehaunty K."/>
            <person name="Do C.B."/>
            <person name="Ebling H."/>
            <person name="Edwards K."/>
            <person name="Eickbush T."/>
            <person name="Evans J.D."/>
            <person name="Filipski A."/>
            <person name="Findeiss S."/>
            <person name="Freyhult E."/>
            <person name="Fulton L."/>
            <person name="Fulton R."/>
            <person name="Garcia A.C."/>
            <person name="Gardiner A."/>
            <person name="Garfield D.A."/>
            <person name="Garvin B.E."/>
            <person name="Gibson G."/>
            <person name="Gilbert D."/>
            <person name="Gnerre S."/>
            <person name="Godfrey J."/>
            <person name="Good R."/>
            <person name="Gotea V."/>
            <person name="Gravely B."/>
            <person name="Greenberg A.J."/>
            <person name="Griffiths-Jones S."/>
            <person name="Gross S."/>
            <person name="Guigo R."/>
            <person name="Gustafson E.A."/>
            <person name="Haerty W."/>
            <person name="Hahn M.W."/>
            <person name="Halligan D.L."/>
            <person name="Halpern A.L."/>
            <person name="Halter G.M."/>
            <person name="Han M.V."/>
            <person name="Heger A."/>
            <person name="Hillier L."/>
            <person name="Hinrichs A.S."/>
            <person name="Holmes I."/>
            <person name="Hoskins R.A."/>
            <person name="Hubisz M.J."/>
            <person name="Hultmark D."/>
            <person name="Huntley M.A."/>
            <person name="Jaffe D.B."/>
            <person name="Jagadeeshan S."/>
            <person name="Jeck W.R."/>
            <person name="Johnson J."/>
            <person name="Jones C.D."/>
            <person name="Jordan W.C."/>
            <person name="Karpen G.H."/>
            <person name="Kataoka E."/>
            <person name="Keightley P.D."/>
            <person name="Kheradpour P."/>
            <person name="Kirkness E.F."/>
            <person name="Koerich L.B."/>
            <person name="Kristiansen K."/>
            <person name="Kudrna D."/>
            <person name="Kulathinal R.J."/>
            <person name="Kumar S."/>
            <person name="Kwok R."/>
            <person name="Lander E."/>
            <person name="Langley C.H."/>
            <person name="Lapoint R."/>
            <person name="Lazzaro B.P."/>
            <person name="Lee S.J."/>
            <person name="Levesque L."/>
            <person name="Li R."/>
            <person name="Lin C.F."/>
            <person name="Lin M.F."/>
            <person name="Lindblad-Toh K."/>
            <person name="Llopart A."/>
            <person name="Long M."/>
            <person name="Low L."/>
            <person name="Lozovsky E."/>
            <person name="Lu J."/>
            <person name="Luo M."/>
            <person name="Machado C.A."/>
            <person name="Makalowski W."/>
            <person name="Marzo M."/>
            <person name="Matsuda M."/>
            <person name="Matzkin L."/>
            <person name="McAllister B."/>
            <person name="McBride C.S."/>
            <person name="McKernan B."/>
            <person name="McKernan K."/>
            <person name="Mendez-Lago M."/>
            <person name="Minx P."/>
            <person name="Mollenhauer M.U."/>
            <person name="Montooth K."/>
            <person name="Mount S.M."/>
            <person name="Mu X."/>
            <person name="Myers E."/>
            <person name="Negre B."/>
            <person name="Newfeld S."/>
            <person name="Nielsen R."/>
            <person name="Noor M.A."/>
            <person name="O'Grady P."/>
            <person name="Pachter L."/>
            <person name="Papaceit M."/>
            <person name="Parisi M.J."/>
            <person name="Parisi M."/>
            <person name="Parts L."/>
            <person name="Pedersen J.S."/>
            <person name="Pesole G."/>
            <person name="Phillippy A.M."/>
            <person name="Ponting C.P."/>
            <person name="Pop M."/>
            <person name="Porcelli D."/>
            <person name="Powell J.R."/>
            <person name="Prohaska S."/>
            <person name="Pruitt K."/>
            <person name="Puig M."/>
            <person name="Quesneville H."/>
            <person name="Ram K.R."/>
            <person name="Rand D."/>
            <person name="Rasmussen M.D."/>
            <person name="Reed L.K."/>
            <person name="Reenan R."/>
            <person name="Reily A."/>
            <person name="Remington K.A."/>
            <person name="Rieger T.T."/>
            <person name="Ritchie M.G."/>
            <person name="Robin C."/>
            <person name="Rogers Y.H."/>
            <person name="Rohde C."/>
            <person name="Rozas J."/>
            <person name="Rubenfield M.J."/>
            <person name="Ruiz A."/>
            <person name="Russo S."/>
            <person name="Salzberg S.L."/>
            <person name="Sanchez-Gracia A."/>
            <person name="Saranga D.J."/>
            <person name="Sato H."/>
            <person name="Schaeffer S.W."/>
            <person name="Schatz M.C."/>
            <person name="Schlenke T."/>
            <person name="Schwartz R."/>
            <person name="Segarra C."/>
            <person name="Singh R.S."/>
            <person name="Sirot L."/>
            <person name="Sirota M."/>
            <person name="Sisneros N.B."/>
            <person name="Smith C.D."/>
            <person name="Smith T.F."/>
            <person name="Spieth J."/>
            <person name="Stage D.E."/>
            <person name="Stark A."/>
            <person name="Stephan W."/>
            <person name="Strausberg R.L."/>
            <person name="Strempel S."/>
            <person name="Sturgill D."/>
            <person name="Sutton G."/>
            <person name="Sutton G.G."/>
            <person name="Tao W."/>
            <person name="Teichmann S."/>
            <person name="Tobari Y.N."/>
            <person name="Tomimura Y."/>
            <person name="Tsolas J.M."/>
            <person name="Valente V.L."/>
            <person name="Venter E."/>
            <person name="Venter J.C."/>
            <person name="Vicario S."/>
            <person name="Vieira F.G."/>
            <person name="Vilella A.J."/>
            <person name="Villasante A."/>
            <person name="Walenz B."/>
            <person name="Wang J."/>
            <person name="Wasserman M."/>
            <person name="Watts T."/>
            <person name="Wilson D."/>
            <person name="Wilson R.K."/>
            <person name="Wing R.A."/>
            <person name="Wolfner M.F."/>
            <person name="Wong A."/>
            <person name="Wong G.K."/>
            <person name="Wu C.I."/>
            <person name="Wu G."/>
            <person name="Yamamoto D."/>
            <person name="Yang H.P."/>
            <person name="Yang S.P."/>
            <person name="Yorke J.A."/>
            <person name="Yoshida K."/>
            <person name="Zdobnov E."/>
            <person name="Zhang P."/>
            <person name="Zhang Y."/>
            <person name="Zimin A.V."/>
            <person name="Baldwin J."/>
            <person name="Abdouelleil A."/>
            <person name="Abdulkadir J."/>
            <person name="Abebe A."/>
            <person name="Abera B."/>
            <person name="Abreu J."/>
            <person name="Acer S.C."/>
            <person name="Aftuck L."/>
            <person name="Alexander A."/>
            <person name="An P."/>
            <person name="Anderson E."/>
            <person name="Anderson S."/>
            <person name="Arachi H."/>
            <person name="Azer M."/>
            <person name="Bachantsang P."/>
            <person name="Barry A."/>
            <person name="Bayul T."/>
            <person name="Berlin A."/>
            <person name="Bessette D."/>
            <person name="Bloom T."/>
            <person name="Blye J."/>
            <person name="Boguslavskiy L."/>
            <person name="Bonnet C."/>
            <person name="Boukhgalter B."/>
            <person name="Bourzgui I."/>
            <person name="Brown A."/>
            <person name="Cahill P."/>
            <person name="Channer S."/>
            <person name="Cheshatsang Y."/>
            <person name="Chuda L."/>
            <person name="Citroen M."/>
            <person name="Collymore A."/>
            <person name="Cooke P."/>
            <person name="Costello M."/>
            <person name="D'Aco K."/>
            <person name="Daza R."/>
            <person name="De Haan G."/>
            <person name="DeGray S."/>
            <person name="DeMaso C."/>
            <person name="Dhargay N."/>
            <person name="Dooley K."/>
            <person name="Dooley E."/>
            <person name="Doricent M."/>
            <person name="Dorje P."/>
            <person name="Dorjee K."/>
            <person name="Dupes A."/>
            <person name="Elong R."/>
            <person name="Falk J."/>
            <person name="Farina A."/>
            <person name="Faro S."/>
            <person name="Ferguson D."/>
            <person name="Fisher S."/>
            <person name="Foley C.D."/>
            <person name="Franke A."/>
            <person name="Friedrich D."/>
            <person name="Gadbois L."/>
            <person name="Gearin G."/>
            <person name="Gearin C.R."/>
            <person name="Giannoukos G."/>
            <person name="Goode T."/>
            <person name="Graham J."/>
            <person name="Grandbois E."/>
            <person name="Grewal S."/>
            <person name="Gyaltsen K."/>
            <person name="Hafez N."/>
            <person name="Hagos B."/>
            <person name="Hall J."/>
            <person name="Henson C."/>
            <person name="Hollinger A."/>
            <person name="Honan T."/>
            <person name="Huard M.D."/>
            <person name="Hughes L."/>
            <person name="Hurhula B."/>
            <person name="Husby M.E."/>
            <person name="Kamat A."/>
            <person name="Kanga B."/>
            <person name="Kashin S."/>
            <person name="Khazanovich D."/>
            <person name="Kisner P."/>
            <person name="Lance K."/>
            <person name="Lara M."/>
            <person name="Lee W."/>
            <person name="Lennon N."/>
            <person name="Letendre F."/>
            <person name="LeVine R."/>
            <person name="Lipovsky A."/>
            <person name="Liu X."/>
            <person name="Liu J."/>
            <person name="Liu S."/>
            <person name="Lokyitsang T."/>
            <person name="Lokyitsang Y."/>
            <person name="Lubonja R."/>
            <person name="Lui A."/>
            <person name="MacDonald P."/>
            <person name="Magnisalis V."/>
            <person name="Maru K."/>
            <person name="Matthews C."/>
            <person name="McCusker W."/>
            <person name="McDonough S."/>
            <person name="Mehta T."/>
            <person name="Meldrim J."/>
            <person name="Meneus L."/>
            <person name="Mihai O."/>
            <person name="Mihalev A."/>
            <person name="Mihova T."/>
            <person name="Mittelman R."/>
            <person name="Mlenga V."/>
            <person name="Montmayeur A."/>
            <person name="Mulrain L."/>
            <person name="Navidi A."/>
            <person name="Naylor J."/>
            <person name="Negash T."/>
            <person name="Nguyen T."/>
            <person name="Nguyen N."/>
            <person name="Nicol R."/>
            <person name="Norbu C."/>
            <person name="Norbu N."/>
            <person name="Novod N."/>
            <person name="O'Neill B."/>
            <person name="Osman S."/>
            <person name="Markiewicz E."/>
            <person name="Oyono O.L."/>
            <person name="Patti C."/>
            <person name="Phunkhang P."/>
            <person name="Pierre F."/>
            <person name="Priest M."/>
            <person name="Raghuraman S."/>
            <person name="Rege F."/>
            <person name="Reyes R."/>
            <person name="Rise C."/>
            <person name="Rogov P."/>
            <person name="Ross K."/>
            <person name="Ryan E."/>
            <person name="Settipalli S."/>
            <person name="Shea T."/>
            <person name="Sherpa N."/>
            <person name="Shi L."/>
            <person name="Shih D."/>
            <person name="Sparrow T."/>
            <person name="Spaulding J."/>
            <person name="Stalker J."/>
            <person name="Stange-Thomann N."/>
            <person name="Stavropoulos S."/>
            <person name="Stone C."/>
            <person name="Strader C."/>
            <person name="Tesfaye S."/>
            <person name="Thomson T."/>
            <person name="Thoulutsang Y."/>
            <person name="Thoulutsang D."/>
            <person name="Topham K."/>
            <person name="Topping I."/>
            <person name="Tsamla T."/>
            <person name="Vassiliev H."/>
            <person name="Vo A."/>
            <person name="Wangchuk T."/>
            <person name="Wangdi T."/>
            <person name="Weiand M."/>
            <person name="Wilkinson J."/>
            <person name="Wilson A."/>
            <person name="Yadav S."/>
            <person name="Young G."/>
            <person name="Yu Q."/>
            <person name="Zembek L."/>
            <person name="Zhong D."/>
            <person name="Zimmer A."/>
            <person name="Zwirko Z."/>
            <person name="Jaffe D.B."/>
            <person name="Alvarez P."/>
            <person name="Brockman W."/>
            <person name="Butler J."/>
            <person name="Chin C."/>
            <person name="Gnerre S."/>
            <person name="Grabherr M."/>
            <person name="Kleber M."/>
            <person name="Mauceli E."/>
            <person name="MacCallum I."/>
        </authorList>
    </citation>
    <scope>NUCLEOTIDE SEQUENCE [LARGE SCALE GENOMIC DNA]</scope>
    <source>
        <strain evidence="3">Tucson 15287-2541.00</strain>
    </source>
</reference>
<protein>
    <submittedName>
        <fullName evidence="2">GH21121</fullName>
    </submittedName>
</protein>
<proteinExistence type="predicted"/>
<dbReference type="KEGG" id="dgr:6559359"/>
<evidence type="ECO:0000313" key="2">
    <source>
        <dbReference type="EMBL" id="EDW00861.1"/>
    </source>
</evidence>
<dbReference type="AlphaFoldDB" id="B4J688"/>
<dbReference type="OMA" id="FNGARAM"/>
<dbReference type="eggNOG" id="ENOG502T9G2">
    <property type="taxonomic scope" value="Eukaryota"/>
</dbReference>
<name>B4J688_DROGR</name>
<keyword evidence="3" id="KW-1185">Reference proteome</keyword>
<dbReference type="PhylomeDB" id="B4J688"/>
<organism evidence="3">
    <name type="scientific">Drosophila grimshawi</name>
    <name type="common">Hawaiian fruit fly</name>
    <name type="synonym">Idiomyia grimshawi</name>
    <dbReference type="NCBI Taxonomy" id="7222"/>
    <lineage>
        <taxon>Eukaryota</taxon>
        <taxon>Metazoa</taxon>
        <taxon>Ecdysozoa</taxon>
        <taxon>Arthropoda</taxon>
        <taxon>Hexapoda</taxon>
        <taxon>Insecta</taxon>
        <taxon>Pterygota</taxon>
        <taxon>Neoptera</taxon>
        <taxon>Endopterygota</taxon>
        <taxon>Diptera</taxon>
        <taxon>Brachycera</taxon>
        <taxon>Muscomorpha</taxon>
        <taxon>Ephydroidea</taxon>
        <taxon>Drosophilidae</taxon>
        <taxon>Drosophila</taxon>
        <taxon>Hawaiian Drosophila</taxon>
    </lineage>
</organism>
<feature type="region of interest" description="Disordered" evidence="1">
    <location>
        <begin position="327"/>
        <end position="361"/>
    </location>
</feature>
<sequence length="519" mass="58917">MRKHCVSKPEIKSMQMPCKCHGSGTQIWRNGFWPITVATVLLLLQLVSGDQQAEDHRIQRRFMWHQMDNTVMGGIMGSMFNGARAMKTMFTGILPSTASYAKTMLDFLPTETTRVKYIIRDPHTNKPMKIIKMRGSQKKVVKLKRPMPKPVVTEPTQLQYENRMRQLEKEQELIVEGRAPMSSDEALMNKYFKPKTHPSNSNEIVSGKIMEYQSWKPVYKSGEQPTSYVTLRPQPLTQLHTHITSSNQVKHNDYGSYNNHELLPKPEKLVGHMPDLEDEEDDFEQVGDENDLFKQTGHQYEVTEHTGEASGEVQSLATMEGGFVPSHLYHSSNSGSNPSSSSSMSSSSGSSISQIPRPRSRGIIIMSTTSTSTTEAPNYPPAFLKKYREREANANLKAIHKVRPKHHQHKEQILTDGNPQSNVSFALSTLRARLQEQQRKTKHEERDAEMEAALVEAMEGDKWPTEVQQSGDYLTSPIGPSAVAFEQPLNPPRNEYKRPRANLRQRGSIKFNDNPNEEM</sequence>
<feature type="compositionally biased region" description="Low complexity" evidence="1">
    <location>
        <begin position="331"/>
        <end position="361"/>
    </location>
</feature>
<evidence type="ECO:0000256" key="1">
    <source>
        <dbReference type="SAM" id="MobiDB-lite"/>
    </source>
</evidence>
<dbReference type="InParanoid" id="B4J688"/>
<feature type="region of interest" description="Disordered" evidence="1">
    <location>
        <begin position="466"/>
        <end position="519"/>
    </location>
</feature>
<dbReference type="OrthoDB" id="8029436at2759"/>
<dbReference type="HOGENOM" id="CLU_628943_0_0_1"/>
<gene>
    <name evidence="2" type="primary">Dgri\GH21121</name>
    <name evidence="2" type="ORF">Dgri_GH21121</name>
</gene>
<evidence type="ECO:0000313" key="3">
    <source>
        <dbReference type="Proteomes" id="UP000001070"/>
    </source>
</evidence>